<evidence type="ECO:0000313" key="6">
    <source>
        <dbReference type="Proteomes" id="UP001162164"/>
    </source>
</evidence>
<evidence type="ECO:0000256" key="3">
    <source>
        <dbReference type="ARBA" id="ARBA00022737"/>
    </source>
</evidence>
<dbReference type="PROSITE" id="PS51450">
    <property type="entry name" value="LRR"/>
    <property type="match status" value="1"/>
</dbReference>
<dbReference type="SUPFAM" id="SSF52058">
    <property type="entry name" value="L domain-like"/>
    <property type="match status" value="1"/>
</dbReference>
<dbReference type="InterPro" id="IPR032675">
    <property type="entry name" value="LRR_dom_sf"/>
</dbReference>
<dbReference type="Proteomes" id="UP001162164">
    <property type="component" value="Unassembled WGS sequence"/>
</dbReference>
<evidence type="ECO:0000256" key="4">
    <source>
        <dbReference type="SAM" id="Phobius"/>
    </source>
</evidence>
<keyword evidence="4" id="KW-0812">Transmembrane</keyword>
<name>A0ABQ9K2Q8_9CUCU</name>
<evidence type="ECO:0000313" key="5">
    <source>
        <dbReference type="EMBL" id="KAJ8984895.1"/>
    </source>
</evidence>
<proteinExistence type="predicted"/>
<protein>
    <submittedName>
        <fullName evidence="5">Uncharacterized protein</fullName>
    </submittedName>
</protein>
<dbReference type="InterPro" id="IPR003591">
    <property type="entry name" value="Leu-rich_rpt_typical-subtyp"/>
</dbReference>
<gene>
    <name evidence="5" type="ORF">NQ317_002735</name>
</gene>
<keyword evidence="2" id="KW-0732">Signal</keyword>
<keyword evidence="6" id="KW-1185">Reference proteome</keyword>
<dbReference type="InterPro" id="IPR001611">
    <property type="entry name" value="Leu-rich_rpt"/>
</dbReference>
<keyword evidence="1" id="KW-0433">Leucine-rich repeat</keyword>
<sequence>MLRNLPEQTQMLIFTGNNISVLSDNVFGEADYLNGLKIVDLSNNLIKDIKGKAFHHVSNVERLILNHNNISISSKYDNNYHHPRVFSNFYNLRELHLTDAFVDNTDGALADDLHDIFVNSNLTKLFKLHLEQNEIKNFIDERVFCDLPELQQLYLGDNIIPRLNFNVLCLPKLGFIDLEHNNITKFSQDDLDTLNKLAKPYRSENLMIKLEGNPFRCDSSIKNFYLWLHKTNVEVKNLDRLECYQTKGGTKYIMNLKNLVESRNSKVSLALTVLLVILVFILLTLLGAYVYLKKDSVRSKFAPLFESVTRKVHYTTLESQAV</sequence>
<keyword evidence="4" id="KW-1133">Transmembrane helix</keyword>
<keyword evidence="4" id="KW-0472">Membrane</keyword>
<comment type="caution">
    <text evidence="5">The sequence shown here is derived from an EMBL/GenBank/DDBJ whole genome shotgun (WGS) entry which is preliminary data.</text>
</comment>
<dbReference type="SMART" id="SM00369">
    <property type="entry name" value="LRR_TYP"/>
    <property type="match status" value="3"/>
</dbReference>
<evidence type="ECO:0000256" key="1">
    <source>
        <dbReference type="ARBA" id="ARBA00022614"/>
    </source>
</evidence>
<dbReference type="InterPro" id="IPR052286">
    <property type="entry name" value="Wnt_signaling_inhibitor"/>
</dbReference>
<dbReference type="PANTHER" id="PTHR24364:SF18">
    <property type="entry name" value="LP06937P"/>
    <property type="match status" value="1"/>
</dbReference>
<feature type="transmembrane region" description="Helical" evidence="4">
    <location>
        <begin position="267"/>
        <end position="292"/>
    </location>
</feature>
<accession>A0ABQ9K2Q8</accession>
<keyword evidence="3" id="KW-0677">Repeat</keyword>
<dbReference type="Gene3D" id="3.80.10.10">
    <property type="entry name" value="Ribonuclease Inhibitor"/>
    <property type="match status" value="2"/>
</dbReference>
<dbReference type="PANTHER" id="PTHR24364">
    <property type="entry name" value="LP06937P"/>
    <property type="match status" value="1"/>
</dbReference>
<reference evidence="5" key="1">
    <citation type="journal article" date="2023" name="Insect Mol. Biol.">
        <title>Genome sequencing provides insights into the evolution of gene families encoding plant cell wall-degrading enzymes in longhorned beetles.</title>
        <authorList>
            <person name="Shin N.R."/>
            <person name="Okamura Y."/>
            <person name="Kirsch R."/>
            <person name="Pauchet Y."/>
        </authorList>
    </citation>
    <scope>NUCLEOTIDE SEQUENCE</scope>
    <source>
        <strain evidence="5">MMC_N1</strain>
    </source>
</reference>
<organism evidence="5 6">
    <name type="scientific">Molorchus minor</name>
    <dbReference type="NCBI Taxonomy" id="1323400"/>
    <lineage>
        <taxon>Eukaryota</taxon>
        <taxon>Metazoa</taxon>
        <taxon>Ecdysozoa</taxon>
        <taxon>Arthropoda</taxon>
        <taxon>Hexapoda</taxon>
        <taxon>Insecta</taxon>
        <taxon>Pterygota</taxon>
        <taxon>Neoptera</taxon>
        <taxon>Endopterygota</taxon>
        <taxon>Coleoptera</taxon>
        <taxon>Polyphaga</taxon>
        <taxon>Cucujiformia</taxon>
        <taxon>Chrysomeloidea</taxon>
        <taxon>Cerambycidae</taxon>
        <taxon>Lamiinae</taxon>
        <taxon>Monochamini</taxon>
        <taxon>Molorchus</taxon>
    </lineage>
</organism>
<evidence type="ECO:0000256" key="2">
    <source>
        <dbReference type="ARBA" id="ARBA00022729"/>
    </source>
</evidence>
<dbReference type="EMBL" id="JAPWTJ010000024">
    <property type="protein sequence ID" value="KAJ8984895.1"/>
    <property type="molecule type" value="Genomic_DNA"/>
</dbReference>
<dbReference type="Pfam" id="PF13855">
    <property type="entry name" value="LRR_8"/>
    <property type="match status" value="1"/>
</dbReference>